<dbReference type="CDD" id="cd02440">
    <property type="entry name" value="AdoMet_MTases"/>
    <property type="match status" value="1"/>
</dbReference>
<dbReference type="RefSeq" id="WP_243361343.1">
    <property type="nucleotide sequence ID" value="NZ_JALGBH010000002.1"/>
</dbReference>
<dbReference type="EMBL" id="JALGBH010000002">
    <property type="protein sequence ID" value="MCJ0742668.1"/>
    <property type="molecule type" value="Genomic_DNA"/>
</dbReference>
<keyword evidence="2" id="KW-0489">Methyltransferase</keyword>
<feature type="domain" description="Methyltransferase type 11" evidence="1">
    <location>
        <begin position="42"/>
        <end position="129"/>
    </location>
</feature>
<evidence type="ECO:0000313" key="2">
    <source>
        <dbReference type="EMBL" id="MCJ0742668.1"/>
    </source>
</evidence>
<dbReference type="Gene3D" id="3.40.50.150">
    <property type="entry name" value="Vaccinia Virus protein VP39"/>
    <property type="match status" value="1"/>
</dbReference>
<gene>
    <name evidence="2" type="ORF">MMF97_08095</name>
</gene>
<dbReference type="Pfam" id="PF08241">
    <property type="entry name" value="Methyltransf_11"/>
    <property type="match status" value="1"/>
</dbReference>
<organism evidence="2 3">
    <name type="scientific">Pedobacter montanisoli</name>
    <dbReference type="NCBI Taxonomy" id="2923277"/>
    <lineage>
        <taxon>Bacteria</taxon>
        <taxon>Pseudomonadati</taxon>
        <taxon>Bacteroidota</taxon>
        <taxon>Sphingobacteriia</taxon>
        <taxon>Sphingobacteriales</taxon>
        <taxon>Sphingobacteriaceae</taxon>
        <taxon>Pedobacter</taxon>
    </lineage>
</organism>
<keyword evidence="3" id="KW-1185">Reference proteome</keyword>
<keyword evidence="2" id="KW-0808">Transferase</keyword>
<dbReference type="GO" id="GO:0032259">
    <property type="term" value="P:methylation"/>
    <property type="evidence" value="ECO:0007669"/>
    <property type="project" value="UniProtKB-KW"/>
</dbReference>
<protein>
    <submittedName>
        <fullName evidence="2">Class I SAM-dependent methyltransferase</fullName>
    </submittedName>
</protein>
<name>A0ABS9ZWH7_9SPHI</name>
<dbReference type="PANTHER" id="PTHR45180:SF1">
    <property type="entry name" value="OS01G0307686 PROTEIN"/>
    <property type="match status" value="1"/>
</dbReference>
<dbReference type="GO" id="GO:0008168">
    <property type="term" value="F:methyltransferase activity"/>
    <property type="evidence" value="ECO:0007669"/>
    <property type="project" value="UniProtKB-KW"/>
</dbReference>
<dbReference type="PANTHER" id="PTHR45180">
    <property type="entry name" value="OS01G0307686 PROTEIN"/>
    <property type="match status" value="1"/>
</dbReference>
<dbReference type="InterPro" id="IPR029063">
    <property type="entry name" value="SAM-dependent_MTases_sf"/>
</dbReference>
<proteinExistence type="predicted"/>
<dbReference type="SUPFAM" id="SSF53335">
    <property type="entry name" value="S-adenosyl-L-methionine-dependent methyltransferases"/>
    <property type="match status" value="1"/>
</dbReference>
<accession>A0ABS9ZWH7</accession>
<reference evidence="2" key="1">
    <citation type="submission" date="2022-03" db="EMBL/GenBank/DDBJ databases">
        <authorList>
            <person name="Woo C.Y."/>
        </authorList>
    </citation>
    <scope>NUCLEOTIDE SEQUENCE</scope>
    <source>
        <strain evidence="2">CYS-01</strain>
    </source>
</reference>
<evidence type="ECO:0000313" key="3">
    <source>
        <dbReference type="Proteomes" id="UP001165460"/>
    </source>
</evidence>
<evidence type="ECO:0000259" key="1">
    <source>
        <dbReference type="Pfam" id="PF08241"/>
    </source>
</evidence>
<sequence>MINFKDNFSKQADIYRQYRPSYPEELFNYLQSLTPEHDLAWDCGTGNGQSAVSLAKYFKQVYASDPSENQISNATLHERITYKVERAEHSELNDHSVDLVTIAQAIHWFNFDQFYKEVKRVLKLKGIIAVWTYGLTFITDEIDAVTQHFHDHVVGDFWLPENKLVEQEYKTIPFPFREITPPSFTIESTLNLDDLLGYFRSWSATQKFMDKHHKNPLEQLKKDLLPLWGEENTKRNVTRKLILKVGQVN</sequence>
<dbReference type="Proteomes" id="UP001165460">
    <property type="component" value="Unassembled WGS sequence"/>
</dbReference>
<dbReference type="InterPro" id="IPR013216">
    <property type="entry name" value="Methyltransf_11"/>
</dbReference>
<comment type="caution">
    <text evidence="2">The sequence shown here is derived from an EMBL/GenBank/DDBJ whole genome shotgun (WGS) entry which is preliminary data.</text>
</comment>